<gene>
    <name evidence="2" type="ORF">GN244_ATG02133</name>
</gene>
<dbReference type="AlphaFoldDB" id="A0A833SSV3"/>
<proteinExistence type="predicted"/>
<dbReference type="EMBL" id="WSZM01000047">
    <property type="protein sequence ID" value="KAF4045391.1"/>
    <property type="molecule type" value="Genomic_DNA"/>
</dbReference>
<accession>A0A833SSV3</accession>
<protein>
    <submittedName>
        <fullName evidence="2">Uncharacterized protein</fullName>
    </submittedName>
</protein>
<evidence type="ECO:0000313" key="2">
    <source>
        <dbReference type="EMBL" id="KAF4045391.1"/>
    </source>
</evidence>
<dbReference type="Proteomes" id="UP000602510">
    <property type="component" value="Unassembled WGS sequence"/>
</dbReference>
<organism evidence="2 3">
    <name type="scientific">Phytophthora infestans</name>
    <name type="common">Potato late blight agent</name>
    <name type="synonym">Botrytis infestans</name>
    <dbReference type="NCBI Taxonomy" id="4787"/>
    <lineage>
        <taxon>Eukaryota</taxon>
        <taxon>Sar</taxon>
        <taxon>Stramenopiles</taxon>
        <taxon>Oomycota</taxon>
        <taxon>Peronosporomycetes</taxon>
        <taxon>Peronosporales</taxon>
        <taxon>Peronosporaceae</taxon>
        <taxon>Phytophthora</taxon>
    </lineage>
</organism>
<evidence type="ECO:0000256" key="1">
    <source>
        <dbReference type="SAM" id="MobiDB-lite"/>
    </source>
</evidence>
<comment type="caution">
    <text evidence="2">The sequence shown here is derived from an EMBL/GenBank/DDBJ whole genome shotgun (WGS) entry which is preliminary data.</text>
</comment>
<feature type="region of interest" description="Disordered" evidence="1">
    <location>
        <begin position="1"/>
        <end position="35"/>
    </location>
</feature>
<keyword evidence="3" id="KW-1185">Reference proteome</keyword>
<evidence type="ECO:0000313" key="3">
    <source>
        <dbReference type="Proteomes" id="UP000602510"/>
    </source>
</evidence>
<reference evidence="2" key="1">
    <citation type="submission" date="2020-04" db="EMBL/GenBank/DDBJ databases">
        <title>Hybrid Assembly of Korean Phytophthora infestans isolates.</title>
        <authorList>
            <person name="Prokchorchik M."/>
            <person name="Lee Y."/>
            <person name="Seo J."/>
            <person name="Cho J.-H."/>
            <person name="Park Y.-E."/>
            <person name="Jang D.-C."/>
            <person name="Im J.-S."/>
            <person name="Choi J.-G."/>
            <person name="Park H.-J."/>
            <person name="Lee G.-B."/>
            <person name="Lee Y.-G."/>
            <person name="Hong S.-Y."/>
            <person name="Cho K."/>
            <person name="Sohn K.H."/>
        </authorList>
    </citation>
    <scope>NUCLEOTIDE SEQUENCE</scope>
    <source>
        <strain evidence="2">KR_1_A1</strain>
    </source>
</reference>
<name>A0A833SSV3_PHYIN</name>
<sequence length="77" mass="8525">MAVLKPFNSPEEAHPDSNAGRPHSRKDSVDDSPQTAQRCKLTFTSQYVTCRIIASSWEDKVLADFSSITALSGYLHI</sequence>